<reference evidence="4" key="2">
    <citation type="submission" date="2019-09" db="UniProtKB">
        <authorList>
            <consortium name="WormBaseParasite"/>
        </authorList>
    </citation>
    <scope>IDENTIFICATION</scope>
</reference>
<feature type="region of interest" description="Disordered" evidence="1">
    <location>
        <begin position="274"/>
        <end position="307"/>
    </location>
</feature>
<reference evidence="2 3" key="1">
    <citation type="submission" date="2018-11" db="EMBL/GenBank/DDBJ databases">
        <authorList>
            <consortium name="Pathogen Informatics"/>
        </authorList>
    </citation>
    <scope>NUCLEOTIDE SEQUENCE [LARGE SCALE GENOMIC DNA]</scope>
</reference>
<feature type="compositionally biased region" description="Polar residues" evidence="1">
    <location>
        <begin position="291"/>
        <end position="300"/>
    </location>
</feature>
<feature type="compositionally biased region" description="Polar residues" evidence="1">
    <location>
        <begin position="187"/>
        <end position="199"/>
    </location>
</feature>
<feature type="compositionally biased region" description="Low complexity" evidence="1">
    <location>
        <begin position="127"/>
        <end position="139"/>
    </location>
</feature>
<feature type="compositionally biased region" description="Basic and acidic residues" evidence="1">
    <location>
        <begin position="340"/>
        <end position="351"/>
    </location>
</feature>
<dbReference type="WBParaSite" id="HPBE_0002056201-mRNA-1">
    <property type="protein sequence ID" value="HPBE_0002056201-mRNA-1"/>
    <property type="gene ID" value="HPBE_0002056201"/>
</dbReference>
<feature type="compositionally biased region" description="Basic and acidic residues" evidence="1">
    <location>
        <begin position="95"/>
        <end position="110"/>
    </location>
</feature>
<keyword evidence="3" id="KW-1185">Reference proteome</keyword>
<proteinExistence type="predicted"/>
<feature type="compositionally biased region" description="Low complexity" evidence="1">
    <location>
        <begin position="35"/>
        <end position="47"/>
    </location>
</feature>
<name>A0A183GE37_HELPZ</name>
<dbReference type="AlphaFoldDB" id="A0A183GE37"/>
<feature type="compositionally biased region" description="Basic and acidic residues" evidence="1">
    <location>
        <begin position="1"/>
        <end position="14"/>
    </location>
</feature>
<feature type="region of interest" description="Disordered" evidence="1">
    <location>
        <begin position="335"/>
        <end position="409"/>
    </location>
</feature>
<feature type="region of interest" description="Disordered" evidence="1">
    <location>
        <begin position="1"/>
        <end position="233"/>
    </location>
</feature>
<feature type="compositionally biased region" description="Basic and acidic residues" evidence="1">
    <location>
        <begin position="274"/>
        <end position="289"/>
    </location>
</feature>
<protein>
    <submittedName>
        <fullName evidence="4">Histone-lysine N-methyltransferase ASH1L-like</fullName>
    </submittedName>
</protein>
<evidence type="ECO:0000313" key="2">
    <source>
        <dbReference type="EMBL" id="VDP20687.1"/>
    </source>
</evidence>
<sequence length="447" mass="49884">MKQQRSDKTQDSPRHPPPSSTSTGTLPSEDSSLRPPLGTTSTGTLPSEDSSLKKPEPGMTKTSSQRPTEKKSTVSGEPKFIFKVHHPRRKKAKPRPKDTDQQSTSARDRPGSTSTGTLPSEDSSLRPPLGTTSTGTLPSEDSSLKKPAAETTTTSTQRPTEKTSTASDQPKFIFKVHHPRPKKVKPSRQQDPTQPSSFTGRKFIFTPVRSPPKQGKRITRVEKKKRKKKKETFLPAGESESYLEIMNKYAVAGRKIKRKTTDIEQIRERRENIKASREAMKAMDEDKKNSKYSTAQQNISPAPLRPAGNFYSASDCFGLGKNYKRREPRDITHSWHQKMHKDFRPPEKTDSYLDLVLSRRGRRHPKGEGGETAGAPPASDTSTKTTQPFTTPRDEQKRPVDYSTTLPDSSEKAICGACSIDKDCCQHFIDEDCHQGSIDKNGYKYAA</sequence>
<dbReference type="EMBL" id="UZAH01032255">
    <property type="protein sequence ID" value="VDP20687.1"/>
    <property type="molecule type" value="Genomic_DNA"/>
</dbReference>
<evidence type="ECO:0000313" key="4">
    <source>
        <dbReference type="WBParaSite" id="HPBE_0002056201-mRNA-1"/>
    </source>
</evidence>
<dbReference type="Proteomes" id="UP000050761">
    <property type="component" value="Unassembled WGS sequence"/>
</dbReference>
<gene>
    <name evidence="2" type="ORF">HPBE_LOCUS20561</name>
</gene>
<feature type="compositionally biased region" description="Low complexity" evidence="1">
    <location>
        <begin position="373"/>
        <end position="391"/>
    </location>
</feature>
<feature type="compositionally biased region" description="Basic residues" evidence="1">
    <location>
        <begin position="82"/>
        <end position="94"/>
    </location>
</feature>
<feature type="compositionally biased region" description="Polar residues" evidence="1">
    <location>
        <begin position="111"/>
        <end position="122"/>
    </location>
</feature>
<organism evidence="3 4">
    <name type="scientific">Heligmosomoides polygyrus</name>
    <name type="common">Parasitic roundworm</name>
    <dbReference type="NCBI Taxonomy" id="6339"/>
    <lineage>
        <taxon>Eukaryota</taxon>
        <taxon>Metazoa</taxon>
        <taxon>Ecdysozoa</taxon>
        <taxon>Nematoda</taxon>
        <taxon>Chromadorea</taxon>
        <taxon>Rhabditida</taxon>
        <taxon>Rhabditina</taxon>
        <taxon>Rhabditomorpha</taxon>
        <taxon>Strongyloidea</taxon>
        <taxon>Heligmosomidae</taxon>
        <taxon>Heligmosomoides</taxon>
    </lineage>
</organism>
<accession>A0A183GE37</accession>
<evidence type="ECO:0000256" key="1">
    <source>
        <dbReference type="SAM" id="MobiDB-lite"/>
    </source>
</evidence>
<feature type="compositionally biased region" description="Basic residues" evidence="1">
    <location>
        <begin position="174"/>
        <end position="186"/>
    </location>
</feature>
<evidence type="ECO:0000313" key="3">
    <source>
        <dbReference type="Proteomes" id="UP000050761"/>
    </source>
</evidence>
<feature type="compositionally biased region" description="Basic residues" evidence="1">
    <location>
        <begin position="214"/>
        <end position="230"/>
    </location>
</feature>
<feature type="compositionally biased region" description="Low complexity" evidence="1">
    <location>
        <begin position="149"/>
        <end position="165"/>
    </location>
</feature>
<accession>A0A3P8B0S1</accession>
<dbReference type="OrthoDB" id="10686455at2759"/>